<comment type="similarity">
    <text evidence="1">Belongs to the methyltransferase superfamily.</text>
</comment>
<dbReference type="InterPro" id="IPR051419">
    <property type="entry name" value="Lys/N-term_MeTrsfase_sf"/>
</dbReference>
<comment type="caution">
    <text evidence="6">The sequence shown here is derived from an EMBL/GenBank/DDBJ whole genome shotgun (WGS) entry which is preliminary data.</text>
</comment>
<dbReference type="STRING" id="282301.A0A267DWA3"/>
<feature type="non-terminal residue" evidence="6">
    <location>
        <position position="1"/>
    </location>
</feature>
<evidence type="ECO:0000256" key="4">
    <source>
        <dbReference type="ARBA" id="ARBA00023268"/>
    </source>
</evidence>
<evidence type="ECO:0000256" key="1">
    <source>
        <dbReference type="ARBA" id="ARBA00008361"/>
    </source>
</evidence>
<organism evidence="6 7">
    <name type="scientific">Macrostomum lignano</name>
    <dbReference type="NCBI Taxonomy" id="282301"/>
    <lineage>
        <taxon>Eukaryota</taxon>
        <taxon>Metazoa</taxon>
        <taxon>Spiralia</taxon>
        <taxon>Lophotrochozoa</taxon>
        <taxon>Platyhelminthes</taxon>
        <taxon>Rhabditophora</taxon>
        <taxon>Macrostomorpha</taxon>
        <taxon>Macrostomida</taxon>
        <taxon>Macrostomidae</taxon>
        <taxon>Macrostomum</taxon>
    </lineage>
</organism>
<keyword evidence="3" id="KW-0808">Transferase</keyword>
<dbReference type="CDD" id="cd02440">
    <property type="entry name" value="AdoMet_MTases"/>
    <property type="match status" value="1"/>
</dbReference>
<dbReference type="InterPro" id="IPR029063">
    <property type="entry name" value="SAM-dependent_MTases_sf"/>
</dbReference>
<keyword evidence="7" id="KW-1185">Reference proteome</keyword>
<evidence type="ECO:0000313" key="7">
    <source>
        <dbReference type="Proteomes" id="UP000215902"/>
    </source>
</evidence>
<feature type="domain" description="Methyltransferase" evidence="5">
    <location>
        <begin position="65"/>
        <end position="167"/>
    </location>
</feature>
<evidence type="ECO:0000259" key="5">
    <source>
        <dbReference type="Pfam" id="PF13649"/>
    </source>
</evidence>
<evidence type="ECO:0000256" key="3">
    <source>
        <dbReference type="ARBA" id="ARBA00022679"/>
    </source>
</evidence>
<dbReference type="Proteomes" id="UP000215902">
    <property type="component" value="Unassembled WGS sequence"/>
</dbReference>
<sequence>NVAPLKVRKTTMSFKLLPKSTEEFSDTKFWEGFFKTRGSKAFEWYGEYQDMVELWAQYVKTGDRVLNIGCGNSNLGAELHDYQNCEVLCIDTSSTVVQQMSRKHSKRPRLSYRVMDAANLEGLNDGSFACAVDKGTLDALMSAADSSIQAVVDGMLAEAHRVLRVGGRHLIVSLCQKQVVDKLVQHISLRPWIARVHQVASTSASDSSGFPLPVFFIALTKLRPEAAATATAVSSIVQVQDAYSTGPPERLDSVASLTDWIRQVQLTAYSLSRSSGMEINSTDASGDADSQCRVTQFSYSCGRTGLPTFTCHLLTHVATSSRRRTGYAVFIEPLGSSACRLSPSDRRDLLESQSNLRRLLFVKLHPWLHYQSDTALQASLSRLVMAFAPKPGMPESQVPFLSTGRLAYPYQSVATRIGYIVEQSEDDSQTKELRLLRPESDLSPLLCCANAALVKSVSSTVCSDIVAEAGNSPLGRLLDQLIGISSDTNPCALINWPCNLDWLLTYKHRQPERPPPKLYVSASSPAVSLLAEYFNLTWTATKQPFALDSRHRLVALFPPADSLASYAAAVTPESIASLASAIESDGCLLLATRLFDSKQQVSNINARAVDSLRQCSQFVDVICATFSDEDIDAKQVEIDESAEHRCRWWIACALMSIGSKSLIEDFLAGLPGCQLIEA</sequence>
<proteinExistence type="inferred from homology"/>
<dbReference type="OrthoDB" id="411785at2759"/>
<dbReference type="PANTHER" id="PTHR12176:SF78">
    <property type="entry name" value="EEF1A LYSINE AND N-TERMINAL METHYLTRANSFERASE"/>
    <property type="match status" value="1"/>
</dbReference>
<keyword evidence="4" id="KW-0511">Multifunctional enzyme</keyword>
<accession>A0A267DWA3</accession>
<name>A0A267DWA3_9PLAT</name>
<evidence type="ECO:0000256" key="2">
    <source>
        <dbReference type="ARBA" id="ARBA00022603"/>
    </source>
</evidence>
<dbReference type="PANTHER" id="PTHR12176">
    <property type="entry name" value="SAM-DEPENDENT METHYLTRANSFERASE SUPERFAMILY PROTEIN"/>
    <property type="match status" value="1"/>
</dbReference>
<keyword evidence="2" id="KW-0489">Methyltransferase</keyword>
<dbReference type="GO" id="GO:0032259">
    <property type="term" value="P:methylation"/>
    <property type="evidence" value="ECO:0007669"/>
    <property type="project" value="UniProtKB-KW"/>
</dbReference>
<reference evidence="6 7" key="1">
    <citation type="submission" date="2017-06" db="EMBL/GenBank/DDBJ databases">
        <title>A platform for efficient transgenesis in Macrostomum lignano, a flatworm model organism for stem cell research.</title>
        <authorList>
            <person name="Berezikov E."/>
        </authorList>
    </citation>
    <scope>NUCLEOTIDE SEQUENCE [LARGE SCALE GENOMIC DNA]</scope>
    <source>
        <strain evidence="6">DV1</strain>
        <tissue evidence="6">Whole organism</tissue>
    </source>
</reference>
<dbReference type="AlphaFoldDB" id="A0A267DWA3"/>
<dbReference type="EMBL" id="NIVC01003057">
    <property type="protein sequence ID" value="PAA53601.1"/>
    <property type="molecule type" value="Genomic_DNA"/>
</dbReference>
<dbReference type="GO" id="GO:0008168">
    <property type="term" value="F:methyltransferase activity"/>
    <property type="evidence" value="ECO:0007669"/>
    <property type="project" value="UniProtKB-KW"/>
</dbReference>
<protein>
    <recommendedName>
        <fullName evidence="5">Methyltransferase domain-containing protein</fullName>
    </recommendedName>
</protein>
<dbReference type="Gene3D" id="3.40.50.150">
    <property type="entry name" value="Vaccinia Virus protein VP39"/>
    <property type="match status" value="1"/>
</dbReference>
<dbReference type="SUPFAM" id="SSF53335">
    <property type="entry name" value="S-adenosyl-L-methionine-dependent methyltransferases"/>
    <property type="match status" value="1"/>
</dbReference>
<evidence type="ECO:0000313" key="6">
    <source>
        <dbReference type="EMBL" id="PAA53601.1"/>
    </source>
</evidence>
<dbReference type="InterPro" id="IPR041698">
    <property type="entry name" value="Methyltransf_25"/>
</dbReference>
<dbReference type="Pfam" id="PF13649">
    <property type="entry name" value="Methyltransf_25"/>
    <property type="match status" value="1"/>
</dbReference>
<gene>
    <name evidence="6" type="ORF">BOX15_Mlig003755g4</name>
</gene>